<dbReference type="InterPro" id="IPR036910">
    <property type="entry name" value="HMG_box_dom_sf"/>
</dbReference>
<proteinExistence type="predicted"/>
<feature type="compositionally biased region" description="Low complexity" evidence="1">
    <location>
        <begin position="282"/>
        <end position="295"/>
    </location>
</feature>
<feature type="compositionally biased region" description="Pro residues" evidence="1">
    <location>
        <begin position="296"/>
        <end position="313"/>
    </location>
</feature>
<feature type="region of interest" description="Disordered" evidence="1">
    <location>
        <begin position="67"/>
        <end position="97"/>
    </location>
</feature>
<feature type="compositionally biased region" description="Pro residues" evidence="1">
    <location>
        <begin position="261"/>
        <end position="281"/>
    </location>
</feature>
<evidence type="ECO:0000313" key="2">
    <source>
        <dbReference type="EMBL" id="KAK0435333.1"/>
    </source>
</evidence>
<accession>A0AA39MIR8</accession>
<dbReference type="CDD" id="cd00084">
    <property type="entry name" value="HMG-box_SF"/>
    <property type="match status" value="1"/>
</dbReference>
<comment type="caution">
    <text evidence="2">The sequence shown here is derived from an EMBL/GenBank/DDBJ whole genome shotgun (WGS) entry which is preliminary data.</text>
</comment>
<feature type="region of interest" description="Disordered" evidence="1">
    <location>
        <begin position="219"/>
        <end position="348"/>
    </location>
</feature>
<dbReference type="EMBL" id="JAUEPS010000153">
    <property type="protein sequence ID" value="KAK0435333.1"/>
    <property type="molecule type" value="Genomic_DNA"/>
</dbReference>
<protein>
    <submittedName>
        <fullName evidence="2">Uncharacterized protein</fullName>
    </submittedName>
</protein>
<feature type="non-terminal residue" evidence="2">
    <location>
        <position position="631"/>
    </location>
</feature>
<dbReference type="GeneID" id="85351833"/>
<evidence type="ECO:0000313" key="3">
    <source>
        <dbReference type="Proteomes" id="UP001175211"/>
    </source>
</evidence>
<evidence type="ECO:0000256" key="1">
    <source>
        <dbReference type="SAM" id="MobiDB-lite"/>
    </source>
</evidence>
<dbReference type="Proteomes" id="UP001175211">
    <property type="component" value="Unassembled WGS sequence"/>
</dbReference>
<dbReference type="RefSeq" id="XP_060321945.1">
    <property type="nucleotide sequence ID" value="XM_060468285.1"/>
</dbReference>
<name>A0AA39MIR8_ARMTA</name>
<keyword evidence="3" id="KW-1185">Reference proteome</keyword>
<feature type="compositionally biased region" description="Polar residues" evidence="1">
    <location>
        <begin position="235"/>
        <end position="255"/>
    </location>
</feature>
<dbReference type="SUPFAM" id="SSF47095">
    <property type="entry name" value="HMG-box"/>
    <property type="match status" value="1"/>
</dbReference>
<organism evidence="2 3">
    <name type="scientific">Armillaria tabescens</name>
    <name type="common">Ringless honey mushroom</name>
    <name type="synonym">Agaricus tabescens</name>
    <dbReference type="NCBI Taxonomy" id="1929756"/>
    <lineage>
        <taxon>Eukaryota</taxon>
        <taxon>Fungi</taxon>
        <taxon>Dikarya</taxon>
        <taxon>Basidiomycota</taxon>
        <taxon>Agaricomycotina</taxon>
        <taxon>Agaricomycetes</taxon>
        <taxon>Agaricomycetidae</taxon>
        <taxon>Agaricales</taxon>
        <taxon>Marasmiineae</taxon>
        <taxon>Physalacriaceae</taxon>
        <taxon>Desarmillaria</taxon>
    </lineage>
</organism>
<dbReference type="Gene3D" id="1.10.30.10">
    <property type="entry name" value="High mobility group box domain"/>
    <property type="match status" value="1"/>
</dbReference>
<reference evidence="2" key="1">
    <citation type="submission" date="2023-06" db="EMBL/GenBank/DDBJ databases">
        <authorList>
            <consortium name="Lawrence Berkeley National Laboratory"/>
            <person name="Ahrendt S."/>
            <person name="Sahu N."/>
            <person name="Indic B."/>
            <person name="Wong-Bajracharya J."/>
            <person name="Merenyi Z."/>
            <person name="Ke H.-M."/>
            <person name="Monk M."/>
            <person name="Kocsube S."/>
            <person name="Drula E."/>
            <person name="Lipzen A."/>
            <person name="Balint B."/>
            <person name="Henrissat B."/>
            <person name="Andreopoulos B."/>
            <person name="Martin F.M."/>
            <person name="Harder C.B."/>
            <person name="Rigling D."/>
            <person name="Ford K.L."/>
            <person name="Foster G.D."/>
            <person name="Pangilinan J."/>
            <person name="Papanicolaou A."/>
            <person name="Barry K."/>
            <person name="LaButti K."/>
            <person name="Viragh M."/>
            <person name="Koriabine M."/>
            <person name="Yan M."/>
            <person name="Riley R."/>
            <person name="Champramary S."/>
            <person name="Plett K.L."/>
            <person name="Tsai I.J."/>
            <person name="Slot J."/>
            <person name="Sipos G."/>
            <person name="Plett J."/>
            <person name="Nagy L.G."/>
            <person name="Grigoriev I.V."/>
        </authorList>
    </citation>
    <scope>NUCLEOTIDE SEQUENCE</scope>
    <source>
        <strain evidence="2">CCBAS 213</strain>
    </source>
</reference>
<dbReference type="AlphaFoldDB" id="A0AA39MIR8"/>
<sequence>QQIERWLRYHHKEANAMAKDTDDPYNHFLARFTGQSTAKPRRRTPYNLWCEIHGKDIEQELETMVNQGELTEKQKPGRRQKMRSDRYRDLSEEERDEWLQRSEQEHATAMEAWRAGGNGKVPDDPLDIQKCIDRLPEFIQPIIDIVVECTRGKLVLLWGGPEPRDGGHLNVVSICSGTMPGPRGQNFVKEEAKLYDKLVAPTFSKFLRKCYPLQTVVTPTLPLTDPQNPEARQGDVSSFQPQIIPSDGSNYTPPSASRPLSPTPSCPASPAPSRPVSPAPSAPSRAATPPAALKLPFPPPPPISPPPLPPSPFTAPASLKPSTLPAQSPIPQPVRPVPSDNASAAKDAEVGVSSAVALIHRSDPIPRDAPFALTQRLPGFQTGQLSLSKRTAEDSLGSGVILKRMKMDGRGGSNHKGSLTTKVVEAPGGTEKVVPPLISIVFPSSAPLWVVTVLELFMSHDFGPDWTQVVYSWVAFQSANGFDSSDKLPANYRPKCVGQWISCARPQKWRPSYANLDLIQKFQSPFWAWWANLQPEGRVGAYEHPIEDLEHEDDGRPIQIHPSTDISWECLKTCSGRNGMVSVVAALFFWAEGAKVLPLTTHRERARSSEAHRELYFAMGDVCYVLQSLLD</sequence>
<gene>
    <name evidence="2" type="ORF">EV420DRAFT_1281867</name>
</gene>